<dbReference type="SMART" id="SM00047">
    <property type="entry name" value="LYZ2"/>
    <property type="match status" value="1"/>
</dbReference>
<sequence length="702" mass="73678">MLNNPSDSTIHYKMYKSGRKWMFASLCALTLFTAGMTTAHADAANQQSNQQKVGAQNDNSDSDQPTVLKPTTSSTNNSASVANSSQATVATVSFTSDSQASASAANSNNSAASSTSNAATSASTSTQTLNLANQSKVTTLARKQAVVSFAATPATTNQVDLNSLHFSNNARCQQFIESVAPGAINGWHKYGVLPSVTVAQAILESGWGGSSLSTQAHNLFGIKGSYNGQSVNMPTREVYGGRSVYVNAYFRAYPNNSASVEDHGNFLYSNSRYHNLLGDTNYSDVTYKLHIDGYATDPSYAYSLNNLIQTYNLTQLDHVALSGSTAILPDQNNGNGGSVNSNSSNYYTVQSGDTLSGIANEFNTSVATLANMNGLNNPNLIYVGQRLLVRTETSNNSQPSQPANNTPAQNTNNASGTYTVQSGDTLSGIADSHGTSWEALAQINHLSNPSLIYVGQVLQLSSNNNASQPQSSPSASADSYTVQSGDTLSGIAQRFGTNYQTIASLNDISNPNQIFVGQVLRLNGGSHVNYSNNSQPAAGSYTVKSGDTLSGIADQFGTSYETLAQLNGISNPNDIYVGQVIKVSGASSTPNQTVSRAAGSYTVQSGDTLSGIAARYGTSYEVLAQLNGISNPNEIYVGQTIRLGGSAANYSSQSTSQGGYTVQSGDTLSGIAARYGLDWTSLAAKNGLQSPYTIYVGQNLSL</sequence>
<dbReference type="AlphaFoldDB" id="A0A9D1VHZ5"/>
<evidence type="ECO:0000256" key="1">
    <source>
        <dbReference type="ARBA" id="ARBA00010266"/>
    </source>
</evidence>
<keyword evidence="4 7" id="KW-0732">Signal</keyword>
<comment type="similarity">
    <text evidence="1">Belongs to the glycosyl hydrolase 73 family.</text>
</comment>
<evidence type="ECO:0000256" key="5">
    <source>
        <dbReference type="ARBA" id="ARBA00032108"/>
    </source>
</evidence>
<feature type="domain" description="LysM" evidence="8">
    <location>
        <begin position="539"/>
        <end position="583"/>
    </location>
</feature>
<dbReference type="Proteomes" id="UP000824231">
    <property type="component" value="Unassembled WGS sequence"/>
</dbReference>
<dbReference type="Gene3D" id="1.10.530.10">
    <property type="match status" value="1"/>
</dbReference>
<feature type="domain" description="LysM" evidence="8">
    <location>
        <begin position="345"/>
        <end position="389"/>
    </location>
</feature>
<feature type="chain" id="PRO_5039128790" description="Peptidoglycan hydrolase" evidence="7">
    <location>
        <begin position="42"/>
        <end position="702"/>
    </location>
</feature>
<evidence type="ECO:0000256" key="7">
    <source>
        <dbReference type="SAM" id="SignalP"/>
    </source>
</evidence>
<feature type="region of interest" description="Disordered" evidence="6">
    <location>
        <begin position="463"/>
        <end position="482"/>
    </location>
</feature>
<feature type="domain" description="LysM" evidence="8">
    <location>
        <begin position="478"/>
        <end position="522"/>
    </location>
</feature>
<feature type="compositionally biased region" description="Low complexity" evidence="6">
    <location>
        <begin position="71"/>
        <end position="82"/>
    </location>
</feature>
<dbReference type="Pfam" id="PF01476">
    <property type="entry name" value="LysM"/>
    <property type="match status" value="6"/>
</dbReference>
<feature type="region of interest" description="Disordered" evidence="6">
    <location>
        <begin position="391"/>
        <end position="420"/>
    </location>
</feature>
<feature type="domain" description="LysM" evidence="8">
    <location>
        <begin position="416"/>
        <end position="460"/>
    </location>
</feature>
<dbReference type="PANTHER" id="PTHR33734">
    <property type="entry name" value="LYSM DOMAIN-CONTAINING GPI-ANCHORED PROTEIN 2"/>
    <property type="match status" value="1"/>
</dbReference>
<feature type="domain" description="LysM" evidence="8">
    <location>
        <begin position="599"/>
        <end position="643"/>
    </location>
</feature>
<dbReference type="InterPro" id="IPR036779">
    <property type="entry name" value="LysM_dom_sf"/>
</dbReference>
<dbReference type="SUPFAM" id="SSF54106">
    <property type="entry name" value="LysM domain"/>
    <property type="match status" value="6"/>
</dbReference>
<dbReference type="CDD" id="cd00118">
    <property type="entry name" value="LysM"/>
    <property type="match status" value="6"/>
</dbReference>
<evidence type="ECO:0000256" key="6">
    <source>
        <dbReference type="SAM" id="MobiDB-lite"/>
    </source>
</evidence>
<dbReference type="NCBIfam" id="TIGR03715">
    <property type="entry name" value="KxYKxGKxW"/>
    <property type="match status" value="1"/>
</dbReference>
<dbReference type="EMBL" id="DXFH01000011">
    <property type="protein sequence ID" value="HIX35396.1"/>
    <property type="molecule type" value="Genomic_DNA"/>
</dbReference>
<dbReference type="InterPro" id="IPR022263">
    <property type="entry name" value="KxYKxGKxW"/>
</dbReference>
<reference evidence="9" key="2">
    <citation type="submission" date="2021-04" db="EMBL/GenBank/DDBJ databases">
        <authorList>
            <person name="Gilroy R."/>
        </authorList>
    </citation>
    <scope>NUCLEOTIDE SEQUENCE</scope>
    <source>
        <strain evidence="9">ChiSxjej3B15-572</strain>
    </source>
</reference>
<evidence type="ECO:0000256" key="3">
    <source>
        <dbReference type="ARBA" id="ARBA00022638"/>
    </source>
</evidence>
<evidence type="ECO:0000256" key="4">
    <source>
        <dbReference type="ARBA" id="ARBA00022729"/>
    </source>
</evidence>
<dbReference type="GO" id="GO:0031640">
    <property type="term" value="P:killing of cells of another organism"/>
    <property type="evidence" value="ECO:0007669"/>
    <property type="project" value="UniProtKB-KW"/>
</dbReference>
<feature type="compositionally biased region" description="Low complexity" evidence="6">
    <location>
        <begin position="463"/>
        <end position="477"/>
    </location>
</feature>
<dbReference type="PROSITE" id="PS51782">
    <property type="entry name" value="LYSM"/>
    <property type="match status" value="6"/>
</dbReference>
<dbReference type="Pfam" id="PF01832">
    <property type="entry name" value="Glucosaminidase"/>
    <property type="match status" value="1"/>
</dbReference>
<feature type="region of interest" description="Disordered" evidence="6">
    <location>
        <begin position="45"/>
        <end position="82"/>
    </location>
</feature>
<keyword evidence="2" id="KW-0929">Antimicrobial</keyword>
<dbReference type="Pfam" id="PF19258">
    <property type="entry name" value="KxYKxGKxW_sig"/>
    <property type="match status" value="1"/>
</dbReference>
<dbReference type="Gene3D" id="4.10.80.30">
    <property type="entry name" value="DNA polymerase, domain 6"/>
    <property type="match status" value="1"/>
</dbReference>
<reference evidence="9" key="1">
    <citation type="journal article" date="2021" name="PeerJ">
        <title>Extensive microbial diversity within the chicken gut microbiome revealed by metagenomics and culture.</title>
        <authorList>
            <person name="Gilroy R."/>
            <person name="Ravi A."/>
            <person name="Getino M."/>
            <person name="Pursley I."/>
            <person name="Horton D.L."/>
            <person name="Alikhan N.F."/>
            <person name="Baker D."/>
            <person name="Gharbi K."/>
            <person name="Hall N."/>
            <person name="Watson M."/>
            <person name="Adriaenssens E.M."/>
            <person name="Foster-Nyarko E."/>
            <person name="Jarju S."/>
            <person name="Secka A."/>
            <person name="Antonio M."/>
            <person name="Oren A."/>
            <person name="Chaudhuri R.R."/>
            <person name="La Ragione R."/>
            <person name="Hildebrand F."/>
            <person name="Pallen M.J."/>
        </authorList>
    </citation>
    <scope>NUCLEOTIDE SEQUENCE</scope>
    <source>
        <strain evidence="9">ChiSxjej3B15-572</strain>
    </source>
</reference>
<organism evidence="9 10">
    <name type="scientific">Candidatus Limosilactobacillus merdigallinarum</name>
    <dbReference type="NCBI Taxonomy" id="2838652"/>
    <lineage>
        <taxon>Bacteria</taxon>
        <taxon>Bacillati</taxon>
        <taxon>Bacillota</taxon>
        <taxon>Bacilli</taxon>
        <taxon>Lactobacillales</taxon>
        <taxon>Lactobacillaceae</taxon>
        <taxon>Limosilactobacillus</taxon>
    </lineage>
</organism>
<name>A0A9D1VHZ5_9LACO</name>
<dbReference type="GO" id="GO:0004040">
    <property type="term" value="F:amidase activity"/>
    <property type="evidence" value="ECO:0007669"/>
    <property type="project" value="InterPro"/>
</dbReference>
<dbReference type="PANTHER" id="PTHR33734:SF22">
    <property type="entry name" value="MEMBRANE-BOUND LYTIC MUREIN TRANSGLYCOSYLASE D"/>
    <property type="match status" value="1"/>
</dbReference>
<evidence type="ECO:0000256" key="2">
    <source>
        <dbReference type="ARBA" id="ARBA00022529"/>
    </source>
</evidence>
<feature type="signal peptide" evidence="7">
    <location>
        <begin position="1"/>
        <end position="41"/>
    </location>
</feature>
<feature type="compositionally biased region" description="Polar residues" evidence="6">
    <location>
        <begin position="45"/>
        <end position="65"/>
    </location>
</feature>
<protein>
    <recommendedName>
        <fullName evidence="5">Peptidoglycan hydrolase</fullName>
    </recommendedName>
</protein>
<feature type="compositionally biased region" description="Low complexity" evidence="6">
    <location>
        <begin position="393"/>
        <end position="414"/>
    </location>
</feature>
<dbReference type="SMART" id="SM00257">
    <property type="entry name" value="LysM"/>
    <property type="match status" value="6"/>
</dbReference>
<evidence type="ECO:0000259" key="8">
    <source>
        <dbReference type="PROSITE" id="PS51782"/>
    </source>
</evidence>
<dbReference type="Gene3D" id="3.10.350.10">
    <property type="entry name" value="LysM domain"/>
    <property type="match status" value="6"/>
</dbReference>
<evidence type="ECO:0000313" key="9">
    <source>
        <dbReference type="EMBL" id="HIX35396.1"/>
    </source>
</evidence>
<dbReference type="InterPro" id="IPR018392">
    <property type="entry name" value="LysM"/>
</dbReference>
<dbReference type="InterPro" id="IPR002901">
    <property type="entry name" value="MGlyc_endo_b_GlcNAc-like_dom"/>
</dbReference>
<feature type="domain" description="LysM" evidence="8">
    <location>
        <begin position="658"/>
        <end position="702"/>
    </location>
</feature>
<gene>
    <name evidence="9" type="ORF">H9856_03180</name>
</gene>
<accession>A0A9D1VHZ5</accession>
<keyword evidence="3" id="KW-0081">Bacteriolytic enzyme</keyword>
<evidence type="ECO:0000313" key="10">
    <source>
        <dbReference type="Proteomes" id="UP000824231"/>
    </source>
</evidence>
<comment type="caution">
    <text evidence="9">The sequence shown here is derived from an EMBL/GenBank/DDBJ whole genome shotgun (WGS) entry which is preliminary data.</text>
</comment>
<dbReference type="GO" id="GO:0042742">
    <property type="term" value="P:defense response to bacterium"/>
    <property type="evidence" value="ECO:0007669"/>
    <property type="project" value="UniProtKB-KW"/>
</dbReference>
<proteinExistence type="inferred from homology"/>